<protein>
    <submittedName>
        <fullName evidence="1">Uncharacterized protein</fullName>
    </submittedName>
</protein>
<organism evidence="1">
    <name type="scientific">Planktothricoides sp. SpSt-374</name>
    <dbReference type="NCBI Taxonomy" id="2282167"/>
    <lineage>
        <taxon>Bacteria</taxon>
        <taxon>Bacillati</taxon>
        <taxon>Cyanobacteriota</taxon>
        <taxon>Cyanophyceae</taxon>
        <taxon>Oscillatoriophycideae</taxon>
        <taxon>Oscillatoriales</taxon>
        <taxon>Oscillatoriaceae</taxon>
        <taxon>Planktothricoides</taxon>
    </lineage>
</organism>
<name>A0A7C3VP71_9CYAN</name>
<dbReference type="EMBL" id="DSPX01000064">
    <property type="protein sequence ID" value="HGG00331.1"/>
    <property type="molecule type" value="Genomic_DNA"/>
</dbReference>
<dbReference type="AlphaFoldDB" id="A0A7C3VP71"/>
<proteinExistence type="predicted"/>
<comment type="caution">
    <text evidence="1">The sequence shown here is derived from an EMBL/GenBank/DDBJ whole genome shotgun (WGS) entry which is preliminary data.</text>
</comment>
<reference evidence="1" key="1">
    <citation type="journal article" date="2020" name="mSystems">
        <title>Genome- and Community-Level Interaction Insights into Carbon Utilization and Element Cycling Functions of Hydrothermarchaeota in Hydrothermal Sediment.</title>
        <authorList>
            <person name="Zhou Z."/>
            <person name="Liu Y."/>
            <person name="Xu W."/>
            <person name="Pan J."/>
            <person name="Luo Z.H."/>
            <person name="Li M."/>
        </authorList>
    </citation>
    <scope>NUCLEOTIDE SEQUENCE [LARGE SCALE GENOMIC DNA]</scope>
    <source>
        <strain evidence="1">SpSt-374</strain>
    </source>
</reference>
<sequence length="186" mass="21140">MTYLSRIEAFIANWEDRFVEVNPDEVFKQSPQGNINTDGTSACCDSPALSKYHRYFKKSIEPGVRDLTVALILKFNCITYSSCQGHLSTPDAAMRPRYVAMLPRDDNDYRRLFQILQDLADLTNSQLPENPVKVVLGSDILESETCTMPGITLFFVAADEISETTYFMELDKVYAHLCQIIQNYSV</sequence>
<gene>
    <name evidence="1" type="ORF">ENR15_06685</name>
</gene>
<accession>A0A7C3VP71</accession>
<evidence type="ECO:0000313" key="1">
    <source>
        <dbReference type="EMBL" id="HGG00331.1"/>
    </source>
</evidence>